<proteinExistence type="predicted"/>
<dbReference type="EMBL" id="JAHQIW010006800">
    <property type="protein sequence ID" value="KAJ1370556.1"/>
    <property type="molecule type" value="Genomic_DNA"/>
</dbReference>
<keyword evidence="2" id="KW-1185">Reference proteome</keyword>
<evidence type="ECO:0000313" key="1">
    <source>
        <dbReference type="EMBL" id="KAJ1370556.1"/>
    </source>
</evidence>
<evidence type="ECO:0000313" key="2">
    <source>
        <dbReference type="Proteomes" id="UP001196413"/>
    </source>
</evidence>
<protein>
    <submittedName>
        <fullName evidence="1">Uncharacterized protein</fullName>
    </submittedName>
</protein>
<gene>
    <name evidence="1" type="ORF">KIN20_032298</name>
</gene>
<accession>A0AAD5R717</accession>
<organism evidence="1 2">
    <name type="scientific">Parelaphostrongylus tenuis</name>
    <name type="common">Meningeal worm</name>
    <dbReference type="NCBI Taxonomy" id="148309"/>
    <lineage>
        <taxon>Eukaryota</taxon>
        <taxon>Metazoa</taxon>
        <taxon>Ecdysozoa</taxon>
        <taxon>Nematoda</taxon>
        <taxon>Chromadorea</taxon>
        <taxon>Rhabditida</taxon>
        <taxon>Rhabditina</taxon>
        <taxon>Rhabditomorpha</taxon>
        <taxon>Strongyloidea</taxon>
        <taxon>Metastrongylidae</taxon>
        <taxon>Parelaphostrongylus</taxon>
    </lineage>
</organism>
<dbReference type="AlphaFoldDB" id="A0AAD5R717"/>
<sequence length="62" mass="6784">MSTRTVDEKFLAQQVLTATGTPRDAPAVYIFYHDLAHTTKLTGKFLPNASTCAISYGPYSSE</sequence>
<name>A0AAD5R717_PARTN</name>
<reference evidence="1" key="1">
    <citation type="submission" date="2021-06" db="EMBL/GenBank/DDBJ databases">
        <title>Parelaphostrongylus tenuis whole genome reference sequence.</title>
        <authorList>
            <person name="Garwood T.J."/>
            <person name="Larsen P.A."/>
            <person name="Fountain-Jones N.M."/>
            <person name="Garbe J.R."/>
            <person name="Macchietto M.G."/>
            <person name="Kania S.A."/>
            <person name="Gerhold R.W."/>
            <person name="Richards J.E."/>
            <person name="Wolf T.M."/>
        </authorList>
    </citation>
    <scope>NUCLEOTIDE SEQUENCE</scope>
    <source>
        <strain evidence="1">MNPRO001-30</strain>
        <tissue evidence="1">Meninges</tissue>
    </source>
</reference>
<dbReference type="Proteomes" id="UP001196413">
    <property type="component" value="Unassembled WGS sequence"/>
</dbReference>
<comment type="caution">
    <text evidence="1">The sequence shown here is derived from an EMBL/GenBank/DDBJ whole genome shotgun (WGS) entry which is preliminary data.</text>
</comment>